<dbReference type="PANTHER" id="PTHR34351:SF1">
    <property type="entry name" value="SLR1927 PROTEIN"/>
    <property type="match status" value="1"/>
</dbReference>
<evidence type="ECO:0000256" key="1">
    <source>
        <dbReference type="SAM" id="Phobius"/>
    </source>
</evidence>
<feature type="transmembrane region" description="Helical" evidence="1">
    <location>
        <begin position="12"/>
        <end position="32"/>
    </location>
</feature>
<gene>
    <name evidence="2" type="ORF">CKO43_24140</name>
</gene>
<protein>
    <recommendedName>
        <fullName evidence="4">DUF58 domain-containing protein</fullName>
    </recommendedName>
</protein>
<sequence>MKTRRPGALRLRPTALGWAFLALVLALLLMAVNEANNLLYALAFLLLAMQGVGAWQAGRQIAGLQPRAGAAAPVHAGQVARLPLTLQCEGRPRARAAVRARLVEPGVDGLSLPWQLEGAASLLRLLDWPARRRGWQRAQTLRLACDYPLGLVRAERDCALRAELLVYPALAAAAPHAASAGAAHRAEEADDFAGLRPFATGDAPRRIAWKTLARGGPPQVKVFGGACGQAALALDWDDCAGDVEQRLVELTRRLIDAHEAGRDWVLRLPGQRLASAMPRDGAGLRAALAALALFRTEAA</sequence>
<evidence type="ECO:0000313" key="2">
    <source>
        <dbReference type="EMBL" id="MBK1715842.1"/>
    </source>
</evidence>
<name>A0ABS1E0E4_RUBGE</name>
<comment type="caution">
    <text evidence="2">The sequence shown here is derived from an EMBL/GenBank/DDBJ whole genome shotgun (WGS) entry which is preliminary data.</text>
</comment>
<reference evidence="2" key="1">
    <citation type="submission" date="2017-08" db="EMBL/GenBank/DDBJ databases">
        <authorList>
            <person name="Imhoff J.F."/>
            <person name="Rahn T."/>
            <person name="Kuenzel S."/>
            <person name="Neulinger S.C."/>
        </authorList>
    </citation>
    <scope>NUCLEOTIDE SEQUENCE</scope>
    <source>
        <strain evidence="2">IM 151</strain>
    </source>
</reference>
<dbReference type="Proteomes" id="UP001041814">
    <property type="component" value="Unassembled WGS sequence"/>
</dbReference>
<accession>A0ABS1E0E4</accession>
<dbReference type="EMBL" id="NRRU01000165">
    <property type="protein sequence ID" value="MBK1715842.1"/>
    <property type="molecule type" value="Genomic_DNA"/>
</dbReference>
<dbReference type="PANTHER" id="PTHR34351">
    <property type="entry name" value="SLR1927 PROTEIN-RELATED"/>
    <property type="match status" value="1"/>
</dbReference>
<keyword evidence="1" id="KW-0472">Membrane</keyword>
<keyword evidence="1" id="KW-0812">Transmembrane</keyword>
<reference evidence="2" key="2">
    <citation type="journal article" date="2020" name="Microorganisms">
        <title>Osmotic Adaptation and Compatible Solute Biosynthesis of Phototrophic Bacteria as Revealed from Genome Analyses.</title>
        <authorList>
            <person name="Imhoff J.F."/>
            <person name="Rahn T."/>
            <person name="Kunzel S."/>
            <person name="Keller A."/>
            <person name="Neulinger S.C."/>
        </authorList>
    </citation>
    <scope>NUCLEOTIDE SEQUENCE</scope>
    <source>
        <strain evidence="2">IM 151</strain>
    </source>
</reference>
<feature type="transmembrane region" description="Helical" evidence="1">
    <location>
        <begin position="38"/>
        <end position="57"/>
    </location>
</feature>
<evidence type="ECO:0008006" key="4">
    <source>
        <dbReference type="Google" id="ProtNLM"/>
    </source>
</evidence>
<dbReference type="RefSeq" id="WP_200380295.1">
    <property type="nucleotide sequence ID" value="NZ_NRRU01000165.1"/>
</dbReference>
<keyword evidence="1" id="KW-1133">Transmembrane helix</keyword>
<proteinExistence type="predicted"/>
<organism evidence="2 3">
    <name type="scientific">Rubrivivax gelatinosus</name>
    <name type="common">Rhodocyclus gelatinosus</name>
    <name type="synonym">Rhodopseudomonas gelatinosa</name>
    <dbReference type="NCBI Taxonomy" id="28068"/>
    <lineage>
        <taxon>Bacteria</taxon>
        <taxon>Pseudomonadati</taxon>
        <taxon>Pseudomonadota</taxon>
        <taxon>Betaproteobacteria</taxon>
        <taxon>Burkholderiales</taxon>
        <taxon>Sphaerotilaceae</taxon>
        <taxon>Rubrivivax</taxon>
    </lineage>
</organism>
<evidence type="ECO:0000313" key="3">
    <source>
        <dbReference type="Proteomes" id="UP001041814"/>
    </source>
</evidence>
<keyword evidence="3" id="KW-1185">Reference proteome</keyword>